<proteinExistence type="predicted"/>
<protein>
    <submittedName>
        <fullName evidence="1">Uncharacterized protein</fullName>
    </submittedName>
</protein>
<dbReference type="AlphaFoldDB" id="A0A2P2IS91"/>
<organism evidence="1">
    <name type="scientific">Rhizophora mucronata</name>
    <name type="common">Asiatic mangrove</name>
    <dbReference type="NCBI Taxonomy" id="61149"/>
    <lineage>
        <taxon>Eukaryota</taxon>
        <taxon>Viridiplantae</taxon>
        <taxon>Streptophyta</taxon>
        <taxon>Embryophyta</taxon>
        <taxon>Tracheophyta</taxon>
        <taxon>Spermatophyta</taxon>
        <taxon>Magnoliopsida</taxon>
        <taxon>eudicotyledons</taxon>
        <taxon>Gunneridae</taxon>
        <taxon>Pentapetalae</taxon>
        <taxon>rosids</taxon>
        <taxon>fabids</taxon>
        <taxon>Malpighiales</taxon>
        <taxon>Rhizophoraceae</taxon>
        <taxon>Rhizophora</taxon>
    </lineage>
</organism>
<accession>A0A2P2IS91</accession>
<name>A0A2P2IS91_RHIMU</name>
<evidence type="ECO:0000313" key="1">
    <source>
        <dbReference type="EMBL" id="MBW84089.1"/>
    </source>
</evidence>
<dbReference type="EMBL" id="GGEC01003606">
    <property type="protein sequence ID" value="MBW84089.1"/>
    <property type="molecule type" value="Transcribed_RNA"/>
</dbReference>
<reference evidence="1" key="1">
    <citation type="submission" date="2018-02" db="EMBL/GenBank/DDBJ databases">
        <title>Rhizophora mucronata_Transcriptome.</title>
        <authorList>
            <person name="Meera S.P."/>
            <person name="Sreeshan A."/>
            <person name="Augustine A."/>
        </authorList>
    </citation>
    <scope>NUCLEOTIDE SEQUENCE</scope>
    <source>
        <tissue evidence="1">Leaf</tissue>
    </source>
</reference>
<sequence>MSNPSLNPKLKTQDCFELE</sequence>